<keyword evidence="1" id="KW-0812">Transmembrane</keyword>
<keyword evidence="1" id="KW-0472">Membrane</keyword>
<evidence type="ECO:0000313" key="3">
    <source>
        <dbReference type="Proteomes" id="UP001155241"/>
    </source>
</evidence>
<name>A0A9X2JHU4_9BACT</name>
<feature type="transmembrane region" description="Helical" evidence="1">
    <location>
        <begin position="99"/>
        <end position="121"/>
    </location>
</feature>
<protein>
    <submittedName>
        <fullName evidence="2">Uncharacterized protein</fullName>
    </submittedName>
</protein>
<keyword evidence="3" id="KW-1185">Reference proteome</keyword>
<evidence type="ECO:0000256" key="1">
    <source>
        <dbReference type="SAM" id="Phobius"/>
    </source>
</evidence>
<dbReference type="EMBL" id="JAMXLR010000073">
    <property type="protein sequence ID" value="MCO6046405.1"/>
    <property type="molecule type" value="Genomic_DNA"/>
</dbReference>
<reference evidence="2" key="1">
    <citation type="submission" date="2022-06" db="EMBL/GenBank/DDBJ databases">
        <title>Aeoliella straminimaris, a novel planctomycete from sediments.</title>
        <authorList>
            <person name="Vitorino I.R."/>
            <person name="Lage O.M."/>
        </authorList>
    </citation>
    <scope>NUCLEOTIDE SEQUENCE</scope>
    <source>
        <strain evidence="2">ICT_H6.2</strain>
    </source>
</reference>
<keyword evidence="1" id="KW-1133">Transmembrane helix</keyword>
<dbReference type="RefSeq" id="WP_252854520.1">
    <property type="nucleotide sequence ID" value="NZ_JAMXLR010000073.1"/>
</dbReference>
<proteinExistence type="predicted"/>
<sequence>MSIVMVDFCGQWCYSEYQFSLDSIEGKGTVIDVEEESVRASLRRRTRVTFYNLVVESEHGELRIGATESVPIGSTVHYEFSPTQQTARFHGESMFWETMLGTMLFVAIGIFSLFLLVLAYLCSGGKRAVDEENTQQPIP</sequence>
<comment type="caution">
    <text evidence="2">The sequence shown here is derived from an EMBL/GenBank/DDBJ whole genome shotgun (WGS) entry which is preliminary data.</text>
</comment>
<organism evidence="2 3">
    <name type="scientific">Aeoliella straminimaris</name>
    <dbReference type="NCBI Taxonomy" id="2954799"/>
    <lineage>
        <taxon>Bacteria</taxon>
        <taxon>Pseudomonadati</taxon>
        <taxon>Planctomycetota</taxon>
        <taxon>Planctomycetia</taxon>
        <taxon>Pirellulales</taxon>
        <taxon>Lacipirellulaceae</taxon>
        <taxon>Aeoliella</taxon>
    </lineage>
</organism>
<evidence type="ECO:0000313" key="2">
    <source>
        <dbReference type="EMBL" id="MCO6046405.1"/>
    </source>
</evidence>
<gene>
    <name evidence="2" type="ORF">NG895_21110</name>
</gene>
<dbReference type="Proteomes" id="UP001155241">
    <property type="component" value="Unassembled WGS sequence"/>
</dbReference>
<accession>A0A9X2JHU4</accession>
<dbReference type="AlphaFoldDB" id="A0A9X2JHU4"/>